<dbReference type="OrthoDB" id="1698709at2759"/>
<accession>A0A835FWF5</accession>
<dbReference type="Pfam" id="PF07762">
    <property type="entry name" value="DUF1618"/>
    <property type="match status" value="1"/>
</dbReference>
<comment type="caution">
    <text evidence="2">The sequence shown here is derived from an EMBL/GenBank/DDBJ whole genome shotgun (WGS) entry which is preliminary data.</text>
</comment>
<evidence type="ECO:0000259" key="1">
    <source>
        <dbReference type="Pfam" id="PF07762"/>
    </source>
</evidence>
<dbReference type="PANTHER" id="PTHR33086:SF51">
    <property type="entry name" value="OS06G0307900 PROTEIN"/>
    <property type="match status" value="1"/>
</dbReference>
<organism evidence="2 3">
    <name type="scientific">Digitaria exilis</name>
    <dbReference type="NCBI Taxonomy" id="1010633"/>
    <lineage>
        <taxon>Eukaryota</taxon>
        <taxon>Viridiplantae</taxon>
        <taxon>Streptophyta</taxon>
        <taxon>Embryophyta</taxon>
        <taxon>Tracheophyta</taxon>
        <taxon>Spermatophyta</taxon>
        <taxon>Magnoliopsida</taxon>
        <taxon>Liliopsida</taxon>
        <taxon>Poales</taxon>
        <taxon>Poaceae</taxon>
        <taxon>PACMAD clade</taxon>
        <taxon>Panicoideae</taxon>
        <taxon>Panicodae</taxon>
        <taxon>Paniceae</taxon>
        <taxon>Anthephorinae</taxon>
        <taxon>Digitaria</taxon>
    </lineage>
</organism>
<evidence type="ECO:0000313" key="3">
    <source>
        <dbReference type="Proteomes" id="UP000636709"/>
    </source>
</evidence>
<sequence>MASSSSPPPDPHWVILGRVALVRRNSVDALGGISVAVAKPPSVSTLSVATSALRKPDDEDDTDKDRYVSAVAADASGVLLRVSDCPLVGFLDDRERDRPGTLLLASGFVPVDASQDTYFATEVVRVPDRTLPNGQQLASTCVRSLGLVPVPGSGGCEYLAAILCLTDAEKSYFSLFSFRSGTDAWMEKKLRCPSMSGWSWSSDDVIAHKGKLCWVNCNTGLLLCDPFADEVVLDHIVLPEILPQELYNIRVGGIFGVSQDKLIFVEVARSIFDPVEKTVVAIWALSDRDTRWEQRSATSLGSIWSSRSYIESKMPEKIPVLAFVHPGNADVVYFMLEQFLFSINLPEIRVIEFIKDPELVGVLSGNMPLQDSSWRYFLCWELPPWLATDAENLSMSFDDLLATLNSAEQAFELNQVEAENTDSMAMPTSTEQAREFDQVEEENTDRMALQNSTEQAHEFDHVEAEENTTDIVISVEQPDPMMFLIRLPLHFKFDQALEVSAQYNYVTTLELLDIVKKQEPIKWIIEGKKA</sequence>
<evidence type="ECO:0000313" key="2">
    <source>
        <dbReference type="EMBL" id="KAF8776308.1"/>
    </source>
</evidence>
<dbReference type="EMBL" id="JACEFO010000215">
    <property type="protein sequence ID" value="KAF8776308.1"/>
    <property type="molecule type" value="Genomic_DNA"/>
</dbReference>
<dbReference type="PANTHER" id="PTHR33086">
    <property type="entry name" value="OS05G0468200 PROTEIN-RELATED"/>
    <property type="match status" value="1"/>
</dbReference>
<dbReference type="AlphaFoldDB" id="A0A835FWF5"/>
<protein>
    <recommendedName>
        <fullName evidence="1">DUF1618 domain-containing protein</fullName>
    </recommendedName>
</protein>
<proteinExistence type="predicted"/>
<name>A0A835FWF5_9POAL</name>
<keyword evidence="3" id="KW-1185">Reference proteome</keyword>
<feature type="domain" description="DUF1618" evidence="1">
    <location>
        <begin position="214"/>
        <end position="333"/>
    </location>
</feature>
<dbReference type="InterPro" id="IPR011676">
    <property type="entry name" value="DUF1618"/>
</dbReference>
<dbReference type="Proteomes" id="UP000636709">
    <property type="component" value="Unassembled WGS sequence"/>
</dbReference>
<reference evidence="2" key="1">
    <citation type="submission" date="2020-07" db="EMBL/GenBank/DDBJ databases">
        <title>Genome sequence and genetic diversity analysis of an under-domesticated orphan crop, white fonio (Digitaria exilis).</title>
        <authorList>
            <person name="Bennetzen J.L."/>
            <person name="Chen S."/>
            <person name="Ma X."/>
            <person name="Wang X."/>
            <person name="Yssel A.E.J."/>
            <person name="Chaluvadi S.R."/>
            <person name="Johnson M."/>
            <person name="Gangashetty P."/>
            <person name="Hamidou F."/>
            <person name="Sanogo M.D."/>
            <person name="Zwaenepoel A."/>
            <person name="Wallace J."/>
            <person name="Van De Peer Y."/>
            <person name="Van Deynze A."/>
        </authorList>
    </citation>
    <scope>NUCLEOTIDE SEQUENCE</scope>
    <source>
        <tissue evidence="2">Leaves</tissue>
    </source>
</reference>
<gene>
    <name evidence="2" type="ORF">HU200_003648</name>
</gene>